<proteinExistence type="predicted"/>
<reference evidence="1" key="2">
    <citation type="submission" date="2020-09" db="EMBL/GenBank/DDBJ databases">
        <authorList>
            <person name="Sun Q."/>
            <person name="Zhou Y."/>
        </authorList>
    </citation>
    <scope>NUCLEOTIDE SEQUENCE</scope>
    <source>
        <strain evidence="1">CGMCC 1.15958</strain>
    </source>
</reference>
<dbReference type="EMBL" id="BMKK01000007">
    <property type="protein sequence ID" value="GGD69033.1"/>
    <property type="molecule type" value="Genomic_DNA"/>
</dbReference>
<dbReference type="AlphaFoldDB" id="A0A916Z0S7"/>
<evidence type="ECO:0000313" key="1">
    <source>
        <dbReference type="EMBL" id="GGD69033.1"/>
    </source>
</evidence>
<gene>
    <name evidence="1" type="ORF">GCM10011514_36460</name>
</gene>
<keyword evidence="2" id="KW-1185">Reference proteome</keyword>
<protein>
    <submittedName>
        <fullName evidence="1">Uncharacterized protein</fullName>
    </submittedName>
</protein>
<accession>A0A916Z0S7</accession>
<sequence>MSIEAFIIQGNKLKPVDDLFVSKSQQTGRIDFDYDNASVQYTNRELDLIHFDPKAKKLYVAIVAEDGKVSNKNIVYVVKGNKFVFTGIEKAK</sequence>
<organism evidence="1 2">
    <name type="scientific">Emticicia aquatilis</name>
    <dbReference type="NCBI Taxonomy" id="1537369"/>
    <lineage>
        <taxon>Bacteria</taxon>
        <taxon>Pseudomonadati</taxon>
        <taxon>Bacteroidota</taxon>
        <taxon>Cytophagia</taxon>
        <taxon>Cytophagales</taxon>
        <taxon>Leadbetterellaceae</taxon>
        <taxon>Emticicia</taxon>
    </lineage>
</organism>
<name>A0A916Z0S7_9BACT</name>
<reference evidence="1" key="1">
    <citation type="journal article" date="2014" name="Int. J. Syst. Evol. Microbiol.">
        <title>Complete genome sequence of Corynebacterium casei LMG S-19264T (=DSM 44701T), isolated from a smear-ripened cheese.</title>
        <authorList>
            <consortium name="US DOE Joint Genome Institute (JGI-PGF)"/>
            <person name="Walter F."/>
            <person name="Albersmeier A."/>
            <person name="Kalinowski J."/>
            <person name="Ruckert C."/>
        </authorList>
    </citation>
    <scope>NUCLEOTIDE SEQUENCE</scope>
    <source>
        <strain evidence="1">CGMCC 1.15958</strain>
    </source>
</reference>
<evidence type="ECO:0000313" key="2">
    <source>
        <dbReference type="Proteomes" id="UP000609064"/>
    </source>
</evidence>
<dbReference type="RefSeq" id="WP_188768031.1">
    <property type="nucleotide sequence ID" value="NZ_BMKK01000007.1"/>
</dbReference>
<comment type="caution">
    <text evidence="1">The sequence shown here is derived from an EMBL/GenBank/DDBJ whole genome shotgun (WGS) entry which is preliminary data.</text>
</comment>
<dbReference type="Proteomes" id="UP000609064">
    <property type="component" value="Unassembled WGS sequence"/>
</dbReference>